<evidence type="ECO:0000256" key="2">
    <source>
        <dbReference type="ARBA" id="ARBA00023015"/>
    </source>
</evidence>
<dbReference type="Gene3D" id="4.10.280.10">
    <property type="entry name" value="Helix-loop-helix DNA-binding domain"/>
    <property type="match status" value="1"/>
</dbReference>
<dbReference type="AlphaFoldDB" id="A0ABD3B7J6"/>
<organism evidence="6 8">
    <name type="scientific">Castilleja foliolosa</name>
    <dbReference type="NCBI Taxonomy" id="1961234"/>
    <lineage>
        <taxon>Eukaryota</taxon>
        <taxon>Viridiplantae</taxon>
        <taxon>Streptophyta</taxon>
        <taxon>Embryophyta</taxon>
        <taxon>Tracheophyta</taxon>
        <taxon>Spermatophyta</taxon>
        <taxon>Magnoliopsida</taxon>
        <taxon>eudicotyledons</taxon>
        <taxon>Gunneridae</taxon>
        <taxon>Pentapetalae</taxon>
        <taxon>asterids</taxon>
        <taxon>lamiids</taxon>
        <taxon>Lamiales</taxon>
        <taxon>Orobanchaceae</taxon>
        <taxon>Pedicularideae</taxon>
        <taxon>Castillejinae</taxon>
        <taxon>Castilleja</taxon>
    </lineage>
</organism>
<dbReference type="GO" id="GO:0080090">
    <property type="term" value="P:regulation of primary metabolic process"/>
    <property type="evidence" value="ECO:0007669"/>
    <property type="project" value="UniProtKB-ARBA"/>
</dbReference>
<dbReference type="Pfam" id="PF00010">
    <property type="entry name" value="HLH"/>
    <property type="match status" value="1"/>
</dbReference>
<evidence type="ECO:0000313" key="7">
    <source>
        <dbReference type="EMBL" id="KAL3619572.1"/>
    </source>
</evidence>
<evidence type="ECO:0000256" key="1">
    <source>
        <dbReference type="ARBA" id="ARBA00004123"/>
    </source>
</evidence>
<dbReference type="InterPro" id="IPR051358">
    <property type="entry name" value="TF_AMS/ICE1/BHLH6-like"/>
</dbReference>
<dbReference type="Pfam" id="PF22754">
    <property type="entry name" value="bHLH-TF_ACT-like_plant"/>
    <property type="match status" value="1"/>
</dbReference>
<dbReference type="PANTHER" id="PTHR31945">
    <property type="entry name" value="TRANSCRIPTION FACTOR SCREAM2-RELATED"/>
    <property type="match status" value="1"/>
</dbReference>
<protein>
    <submittedName>
        <fullName evidence="6">Transcription factor bHLH93</fullName>
    </submittedName>
</protein>
<evidence type="ECO:0000313" key="6">
    <source>
        <dbReference type="EMBL" id="KAL3613326.1"/>
    </source>
</evidence>
<dbReference type="InterPro" id="IPR036638">
    <property type="entry name" value="HLH_DNA-bd_sf"/>
</dbReference>
<keyword evidence="4" id="KW-0539">Nucleus</keyword>
<dbReference type="PANTHER" id="PTHR31945:SF15">
    <property type="entry name" value="TRANSCRIPTION FACTOR BHLH61-RELATED"/>
    <property type="match status" value="1"/>
</dbReference>
<dbReference type="InterPro" id="IPR054502">
    <property type="entry name" value="bHLH-TF_ACT-like_plant"/>
</dbReference>
<dbReference type="InterPro" id="IPR011598">
    <property type="entry name" value="bHLH_dom"/>
</dbReference>
<dbReference type="Proteomes" id="UP001632038">
    <property type="component" value="Unassembled WGS sequence"/>
</dbReference>
<feature type="domain" description="BHLH" evidence="5">
    <location>
        <begin position="150"/>
        <end position="199"/>
    </location>
</feature>
<evidence type="ECO:0000313" key="8">
    <source>
        <dbReference type="Proteomes" id="UP001632038"/>
    </source>
</evidence>
<name>A0ABD3B7J6_9LAMI</name>
<evidence type="ECO:0000256" key="4">
    <source>
        <dbReference type="ARBA" id="ARBA00023242"/>
    </source>
</evidence>
<gene>
    <name evidence="6" type="primary">BHLH93_2</name>
    <name evidence="7" type="synonym">BHLH93_1</name>
    <name evidence="7" type="ORF">CASFOL_034484</name>
    <name evidence="6" type="ORF">CASFOL_042838</name>
</gene>
<keyword evidence="8" id="KW-1185">Reference proteome</keyword>
<reference evidence="8" key="1">
    <citation type="journal article" date="2024" name="IScience">
        <title>Strigolactones Initiate the Formation of Haustorium-like Structures in Castilleja.</title>
        <authorList>
            <person name="Buerger M."/>
            <person name="Peterson D."/>
            <person name="Chory J."/>
        </authorList>
    </citation>
    <scope>NUCLEOTIDE SEQUENCE [LARGE SCALE GENOMIC DNA]</scope>
</reference>
<dbReference type="EMBL" id="JAVIJP010000066">
    <property type="protein sequence ID" value="KAL3619572.1"/>
    <property type="molecule type" value="Genomic_DNA"/>
</dbReference>
<keyword evidence="2" id="KW-0805">Transcription regulation</keyword>
<sequence>MESYYQNEQQAFLMEELMGNGKDMESYYTNQAYIAAVNGYLSLESFYNNNTTTNFPNINNLTPNSHHIALNNHQQSFVGSSYAPFGGGDELSPPDFMVDSSYAGAGIQNMDIGGPCKMEPLPEMYGAYNIGFDPAQVVSERKSKVKKVSGQPSKNLMAERRRRKRLNDRLSMLRSVVPNISKMDRTSILGDTIDYMKELIERINGLQKEMHLGSNQLSSMSIFNDVKPNEIVVRNSPKFDVQRRNADTRIEICCGAKQGLLLSTATTLEALGLDIQQCAISCFNEFSLQASCPEEMKKRTILDSEDIRQALLRNAGYGEKSL</sequence>
<evidence type="ECO:0000259" key="5">
    <source>
        <dbReference type="PROSITE" id="PS50888"/>
    </source>
</evidence>
<dbReference type="PROSITE" id="PS50888">
    <property type="entry name" value="BHLH"/>
    <property type="match status" value="1"/>
</dbReference>
<comment type="caution">
    <text evidence="6">The sequence shown here is derived from an EMBL/GenBank/DDBJ whole genome shotgun (WGS) entry which is preliminary data.</text>
</comment>
<dbReference type="EMBL" id="JAVIJP010000142">
    <property type="protein sequence ID" value="KAL3613326.1"/>
    <property type="molecule type" value="Genomic_DNA"/>
</dbReference>
<evidence type="ECO:0000256" key="3">
    <source>
        <dbReference type="ARBA" id="ARBA00023163"/>
    </source>
</evidence>
<reference evidence="6" key="2">
    <citation type="submission" date="2024-11" db="EMBL/GenBank/DDBJ databases">
        <authorList>
            <person name="Burger M."/>
            <person name="Chory J."/>
        </authorList>
    </citation>
    <scope>NUCLEOTIDE SEQUENCE</scope>
    <source>
        <strain evidence="6">Tecolote</strain>
        <tissue evidence="6">Flower</tissue>
    </source>
</reference>
<proteinExistence type="predicted"/>
<accession>A0ABD3B7J6</accession>
<dbReference type="SMART" id="SM00353">
    <property type="entry name" value="HLH"/>
    <property type="match status" value="1"/>
</dbReference>
<dbReference type="GO" id="GO:0005634">
    <property type="term" value="C:nucleus"/>
    <property type="evidence" value="ECO:0007669"/>
    <property type="project" value="UniProtKB-SubCell"/>
</dbReference>
<comment type="subcellular location">
    <subcellularLocation>
        <location evidence="1">Nucleus</location>
    </subcellularLocation>
</comment>
<dbReference type="SUPFAM" id="SSF47459">
    <property type="entry name" value="HLH, helix-loop-helix DNA-binding domain"/>
    <property type="match status" value="1"/>
</dbReference>
<keyword evidence="3" id="KW-0804">Transcription</keyword>